<dbReference type="InterPro" id="IPR010994">
    <property type="entry name" value="RuvA_2-like"/>
</dbReference>
<dbReference type="CDD" id="cd00114">
    <property type="entry name" value="LIGANc"/>
    <property type="match status" value="1"/>
</dbReference>
<dbReference type="PROSITE" id="PS01055">
    <property type="entry name" value="DNA_LIGASE_N1"/>
    <property type="match status" value="1"/>
</dbReference>
<feature type="binding site" evidence="14">
    <location>
        <position position="428"/>
    </location>
    <ligand>
        <name>Zn(2+)</name>
        <dbReference type="ChEBI" id="CHEBI:29105"/>
    </ligand>
</feature>
<keyword evidence="7 14" id="KW-0227">DNA damage</keyword>
<feature type="domain" description="BRCT" evidence="17">
    <location>
        <begin position="587"/>
        <end position="665"/>
    </location>
</feature>
<dbReference type="Gene3D" id="1.10.287.610">
    <property type="entry name" value="Helix hairpin bin"/>
    <property type="match status" value="1"/>
</dbReference>
<dbReference type="NCBIfam" id="NF005932">
    <property type="entry name" value="PRK07956.1"/>
    <property type="match status" value="1"/>
</dbReference>
<comment type="caution">
    <text evidence="18">The sequence shown here is derived from an EMBL/GenBank/DDBJ whole genome shotgun (WGS) entry which is preliminary data.</text>
</comment>
<dbReference type="FunFam" id="1.10.150.20:FF:000007">
    <property type="entry name" value="DNA ligase"/>
    <property type="match status" value="1"/>
</dbReference>
<feature type="binding site" evidence="14">
    <location>
        <position position="286"/>
    </location>
    <ligand>
        <name>NAD(+)</name>
        <dbReference type="ChEBI" id="CHEBI:57540"/>
    </ligand>
</feature>
<keyword evidence="19" id="KW-1185">Reference proteome</keyword>
<comment type="function">
    <text evidence="1 14">DNA ligase that catalyzes the formation of phosphodiester linkages between 5'-phosphoryl and 3'-hydroxyl groups in double-stranded DNA using NAD as a coenzyme and as the energy source for the reaction. It is essential for DNA replication and repair of damaged DNA.</text>
</comment>
<dbReference type="Pfam" id="PF03119">
    <property type="entry name" value="DNA_ligase_ZBD"/>
    <property type="match status" value="1"/>
</dbReference>
<feature type="binding site" evidence="14">
    <location>
        <position position="137"/>
    </location>
    <ligand>
        <name>NAD(+)</name>
        <dbReference type="ChEBI" id="CHEBI:57540"/>
    </ligand>
</feature>
<feature type="binding site" evidence="14">
    <location>
        <position position="310"/>
    </location>
    <ligand>
        <name>NAD(+)</name>
        <dbReference type="ChEBI" id="CHEBI:57540"/>
    </ligand>
</feature>
<evidence type="ECO:0000256" key="4">
    <source>
        <dbReference type="ARBA" id="ARBA00022598"/>
    </source>
</evidence>
<feature type="binding site" evidence="14">
    <location>
        <position position="422"/>
    </location>
    <ligand>
        <name>Zn(2+)</name>
        <dbReference type="ChEBI" id="CHEBI:29105"/>
    </ligand>
</feature>
<keyword evidence="14" id="KW-0464">Manganese</keyword>
<keyword evidence="10 14" id="KW-0520">NAD</keyword>
<dbReference type="PROSITE" id="PS50172">
    <property type="entry name" value="BRCT"/>
    <property type="match status" value="1"/>
</dbReference>
<feature type="binding site" evidence="14">
    <location>
        <begin position="34"/>
        <end position="38"/>
    </location>
    <ligand>
        <name>NAD(+)</name>
        <dbReference type="ChEBI" id="CHEBI:57540"/>
    </ligand>
</feature>
<reference evidence="18 19" key="1">
    <citation type="submission" date="2021-12" db="EMBL/GenBank/DDBJ databases">
        <title>Genome sequencing of bacteria with rrn-lacking chromosome and rrn-plasmid.</title>
        <authorList>
            <person name="Anda M."/>
            <person name="Iwasaki W."/>
        </authorList>
    </citation>
    <scope>NUCLEOTIDE SEQUENCE [LARGE SCALE GENOMIC DNA]</scope>
    <source>
        <strain evidence="18 19">NBRC 15940</strain>
    </source>
</reference>
<dbReference type="CDD" id="cd17748">
    <property type="entry name" value="BRCT_DNA_ligase_like"/>
    <property type="match status" value="1"/>
</dbReference>
<evidence type="ECO:0000256" key="2">
    <source>
        <dbReference type="ARBA" id="ARBA00012722"/>
    </source>
</evidence>
<dbReference type="InterPro" id="IPR003583">
    <property type="entry name" value="Hlx-hairpin-Hlx_DNA-bd_motif"/>
</dbReference>
<dbReference type="GO" id="GO:0003911">
    <property type="term" value="F:DNA ligase (NAD+) activity"/>
    <property type="evidence" value="ECO:0007669"/>
    <property type="project" value="UniProtKB-UniRule"/>
</dbReference>
<dbReference type="Pfam" id="PF03120">
    <property type="entry name" value="OB_DNA_ligase"/>
    <property type="match status" value="1"/>
</dbReference>
<dbReference type="Gene3D" id="3.40.50.10190">
    <property type="entry name" value="BRCT domain"/>
    <property type="match status" value="1"/>
</dbReference>
<dbReference type="InterPro" id="IPR001357">
    <property type="entry name" value="BRCT_dom"/>
</dbReference>
<keyword evidence="9 14" id="KW-0460">Magnesium</keyword>
<evidence type="ECO:0000256" key="5">
    <source>
        <dbReference type="ARBA" id="ARBA00022705"/>
    </source>
</evidence>
<comment type="cofactor">
    <cofactor evidence="14">
        <name>Mg(2+)</name>
        <dbReference type="ChEBI" id="CHEBI:18420"/>
    </cofactor>
    <cofactor evidence="14">
        <name>Mn(2+)</name>
        <dbReference type="ChEBI" id="CHEBI:29035"/>
    </cofactor>
</comment>
<dbReference type="InterPro" id="IPR013840">
    <property type="entry name" value="DNAligase_N"/>
</dbReference>
<feature type="binding site" evidence="14">
    <location>
        <position position="404"/>
    </location>
    <ligand>
        <name>Zn(2+)</name>
        <dbReference type="ChEBI" id="CHEBI:29105"/>
    </ligand>
</feature>
<dbReference type="SMART" id="SM00292">
    <property type="entry name" value="BRCT"/>
    <property type="match status" value="1"/>
</dbReference>
<dbReference type="SUPFAM" id="SSF56091">
    <property type="entry name" value="DNA ligase/mRNA capping enzyme, catalytic domain"/>
    <property type="match status" value="1"/>
</dbReference>
<feature type="binding site" evidence="14">
    <location>
        <position position="173"/>
    </location>
    <ligand>
        <name>NAD(+)</name>
        <dbReference type="ChEBI" id="CHEBI:57540"/>
    </ligand>
</feature>
<accession>A0AAN4VUI1</accession>
<dbReference type="Pfam" id="PF00533">
    <property type="entry name" value="BRCT"/>
    <property type="match status" value="1"/>
</dbReference>
<dbReference type="Proteomes" id="UP001310022">
    <property type="component" value="Unassembled WGS sequence"/>
</dbReference>
<dbReference type="SUPFAM" id="SSF50249">
    <property type="entry name" value="Nucleic acid-binding proteins"/>
    <property type="match status" value="1"/>
</dbReference>
<dbReference type="GO" id="GO:0003677">
    <property type="term" value="F:DNA binding"/>
    <property type="evidence" value="ECO:0007669"/>
    <property type="project" value="InterPro"/>
</dbReference>
<evidence type="ECO:0000256" key="13">
    <source>
        <dbReference type="ARBA" id="ARBA00060881"/>
    </source>
</evidence>
<dbReference type="PANTHER" id="PTHR23389:SF9">
    <property type="entry name" value="DNA LIGASE"/>
    <property type="match status" value="1"/>
</dbReference>
<evidence type="ECO:0000256" key="15">
    <source>
        <dbReference type="RuleBase" id="RU000618"/>
    </source>
</evidence>
<dbReference type="InterPro" id="IPR004149">
    <property type="entry name" value="Znf_DNAligase_C4"/>
</dbReference>
<evidence type="ECO:0000256" key="3">
    <source>
        <dbReference type="ARBA" id="ARBA00013308"/>
    </source>
</evidence>
<dbReference type="RefSeq" id="WP_338236111.1">
    <property type="nucleotide sequence ID" value="NZ_BQKE01000001.1"/>
</dbReference>
<evidence type="ECO:0000256" key="1">
    <source>
        <dbReference type="ARBA" id="ARBA00004067"/>
    </source>
</evidence>
<dbReference type="Gene3D" id="1.10.150.20">
    <property type="entry name" value="5' to 3' exonuclease, C-terminal subdomain"/>
    <property type="match status" value="2"/>
</dbReference>
<evidence type="ECO:0000313" key="18">
    <source>
        <dbReference type="EMBL" id="GJM60329.1"/>
    </source>
</evidence>
<dbReference type="SMART" id="SM00532">
    <property type="entry name" value="LIGANc"/>
    <property type="match status" value="1"/>
</dbReference>
<proteinExistence type="inferred from homology"/>
<dbReference type="InterPro" id="IPR018239">
    <property type="entry name" value="DNA_ligase_AS"/>
</dbReference>
<keyword evidence="6 14" id="KW-0479">Metal-binding</keyword>
<dbReference type="Pfam" id="PF14520">
    <property type="entry name" value="HHH_5"/>
    <property type="match status" value="1"/>
</dbReference>
<gene>
    <name evidence="14 18" type="primary">ligA</name>
    <name evidence="18" type="ORF">PEDI_08810</name>
</gene>
<dbReference type="GO" id="GO:0006281">
    <property type="term" value="P:DNA repair"/>
    <property type="evidence" value="ECO:0007669"/>
    <property type="project" value="UniProtKB-KW"/>
</dbReference>
<evidence type="ECO:0000259" key="17">
    <source>
        <dbReference type="PROSITE" id="PS50172"/>
    </source>
</evidence>
<dbReference type="Pfam" id="PF12826">
    <property type="entry name" value="HHH_2"/>
    <property type="match status" value="1"/>
</dbReference>
<dbReference type="Gene3D" id="6.20.10.30">
    <property type="match status" value="1"/>
</dbReference>
<evidence type="ECO:0000256" key="11">
    <source>
        <dbReference type="ARBA" id="ARBA00023204"/>
    </source>
</evidence>
<comment type="catalytic activity">
    <reaction evidence="12 14 15">
        <text>NAD(+) + (deoxyribonucleotide)n-3'-hydroxyl + 5'-phospho-(deoxyribonucleotide)m = (deoxyribonucleotide)n+m + AMP + beta-nicotinamide D-nucleotide.</text>
        <dbReference type="EC" id="6.5.1.2"/>
    </reaction>
</comment>
<dbReference type="InterPro" id="IPR013839">
    <property type="entry name" value="DNAligase_adenylation"/>
</dbReference>
<dbReference type="SUPFAM" id="SSF52113">
    <property type="entry name" value="BRCT domain"/>
    <property type="match status" value="1"/>
</dbReference>
<dbReference type="PROSITE" id="PS01056">
    <property type="entry name" value="DNA_LIGASE_N2"/>
    <property type="match status" value="1"/>
</dbReference>
<dbReference type="GO" id="GO:0005829">
    <property type="term" value="C:cytosol"/>
    <property type="evidence" value="ECO:0007669"/>
    <property type="project" value="TreeGrafter"/>
</dbReference>
<dbReference type="InterPro" id="IPR041663">
    <property type="entry name" value="DisA/LigA_HHH"/>
</dbReference>
<name>A0AAN4VUI1_9BACT</name>
<dbReference type="PANTHER" id="PTHR23389">
    <property type="entry name" value="CHROMOSOME TRANSMISSION FIDELITY FACTOR 18"/>
    <property type="match status" value="1"/>
</dbReference>
<protein>
    <recommendedName>
        <fullName evidence="3 14">DNA ligase</fullName>
        <ecNumber evidence="2 14">6.5.1.2</ecNumber>
    </recommendedName>
    <alternativeName>
        <fullName evidence="14">Polydeoxyribonucleotide synthase [NAD(+)]</fullName>
    </alternativeName>
</protein>
<evidence type="ECO:0000256" key="10">
    <source>
        <dbReference type="ARBA" id="ARBA00023027"/>
    </source>
</evidence>
<dbReference type="GO" id="GO:0046872">
    <property type="term" value="F:metal ion binding"/>
    <property type="evidence" value="ECO:0007669"/>
    <property type="project" value="UniProtKB-KW"/>
</dbReference>
<dbReference type="EMBL" id="BQKE01000001">
    <property type="protein sequence ID" value="GJM60329.1"/>
    <property type="molecule type" value="Genomic_DNA"/>
</dbReference>
<dbReference type="FunFam" id="3.30.470.30:FF:000001">
    <property type="entry name" value="DNA ligase"/>
    <property type="match status" value="1"/>
</dbReference>
<evidence type="ECO:0000256" key="16">
    <source>
        <dbReference type="SAM" id="Coils"/>
    </source>
</evidence>
<dbReference type="Pfam" id="PF01653">
    <property type="entry name" value="DNA_ligase_aden"/>
    <property type="match status" value="1"/>
</dbReference>
<evidence type="ECO:0000256" key="14">
    <source>
        <dbReference type="HAMAP-Rule" id="MF_01588"/>
    </source>
</evidence>
<dbReference type="FunFam" id="2.40.50.140:FF:000012">
    <property type="entry name" value="DNA ligase"/>
    <property type="match status" value="1"/>
</dbReference>
<feature type="binding site" evidence="14">
    <location>
        <position position="114"/>
    </location>
    <ligand>
        <name>NAD(+)</name>
        <dbReference type="ChEBI" id="CHEBI:57540"/>
    </ligand>
</feature>
<dbReference type="SMART" id="SM00278">
    <property type="entry name" value="HhH1"/>
    <property type="match status" value="4"/>
</dbReference>
<feature type="active site" description="N6-AMP-lysine intermediate" evidence="14">
    <location>
        <position position="116"/>
    </location>
</feature>
<dbReference type="EC" id="6.5.1.2" evidence="2 14"/>
<evidence type="ECO:0000256" key="8">
    <source>
        <dbReference type="ARBA" id="ARBA00022833"/>
    </source>
</evidence>
<keyword evidence="16" id="KW-0175">Coiled coil</keyword>
<evidence type="ECO:0000256" key="9">
    <source>
        <dbReference type="ARBA" id="ARBA00022842"/>
    </source>
</evidence>
<keyword evidence="4 14" id="KW-0436">Ligase</keyword>
<organism evidence="18 19">
    <name type="scientific">Persicobacter diffluens</name>
    <dbReference type="NCBI Taxonomy" id="981"/>
    <lineage>
        <taxon>Bacteria</taxon>
        <taxon>Pseudomonadati</taxon>
        <taxon>Bacteroidota</taxon>
        <taxon>Cytophagia</taxon>
        <taxon>Cytophagales</taxon>
        <taxon>Persicobacteraceae</taxon>
        <taxon>Persicobacter</taxon>
    </lineage>
</organism>
<dbReference type="InterPro" id="IPR033136">
    <property type="entry name" value="DNA_ligase_CS"/>
</dbReference>
<dbReference type="SUPFAM" id="SSF47781">
    <property type="entry name" value="RuvA domain 2-like"/>
    <property type="match status" value="1"/>
</dbReference>
<dbReference type="PIRSF" id="PIRSF001604">
    <property type="entry name" value="LigA"/>
    <property type="match status" value="1"/>
</dbReference>
<feature type="binding site" evidence="14">
    <location>
        <begin position="83"/>
        <end position="84"/>
    </location>
    <ligand>
        <name>NAD(+)</name>
        <dbReference type="ChEBI" id="CHEBI:57540"/>
    </ligand>
</feature>
<dbReference type="GO" id="GO:0006260">
    <property type="term" value="P:DNA replication"/>
    <property type="evidence" value="ECO:0007669"/>
    <property type="project" value="UniProtKB-KW"/>
</dbReference>
<dbReference type="InterPro" id="IPR012340">
    <property type="entry name" value="NA-bd_OB-fold"/>
</dbReference>
<dbReference type="InterPro" id="IPR001679">
    <property type="entry name" value="DNA_ligase"/>
</dbReference>
<evidence type="ECO:0000313" key="19">
    <source>
        <dbReference type="Proteomes" id="UP001310022"/>
    </source>
</evidence>
<evidence type="ECO:0000256" key="6">
    <source>
        <dbReference type="ARBA" id="ARBA00022723"/>
    </source>
</evidence>
<dbReference type="Gene3D" id="3.30.470.30">
    <property type="entry name" value="DNA ligase/mRNA capping enzyme"/>
    <property type="match status" value="1"/>
</dbReference>
<dbReference type="InterPro" id="IPR004150">
    <property type="entry name" value="NAD_DNA_ligase_OB"/>
</dbReference>
<dbReference type="Gene3D" id="2.40.50.140">
    <property type="entry name" value="Nucleic acid-binding proteins"/>
    <property type="match status" value="1"/>
</dbReference>
<dbReference type="HAMAP" id="MF_01588">
    <property type="entry name" value="DNA_ligase_A"/>
    <property type="match status" value="1"/>
</dbReference>
<dbReference type="AlphaFoldDB" id="A0AAN4VUI1"/>
<dbReference type="FunFam" id="1.10.150.20:FF:000006">
    <property type="entry name" value="DNA ligase"/>
    <property type="match status" value="1"/>
</dbReference>
<keyword evidence="11 14" id="KW-0234">DNA repair</keyword>
<evidence type="ECO:0000256" key="12">
    <source>
        <dbReference type="ARBA" id="ARBA00034005"/>
    </source>
</evidence>
<feature type="coiled-coil region" evidence="16">
    <location>
        <begin position="3"/>
        <end position="50"/>
    </location>
</feature>
<comment type="similarity">
    <text evidence="13 14">Belongs to the NAD-dependent DNA ligase family. LigA subfamily.</text>
</comment>
<dbReference type="InterPro" id="IPR036420">
    <property type="entry name" value="BRCT_dom_sf"/>
</dbReference>
<feature type="binding site" evidence="14">
    <location>
        <position position="407"/>
    </location>
    <ligand>
        <name>Zn(2+)</name>
        <dbReference type="ChEBI" id="CHEBI:29105"/>
    </ligand>
</feature>
<sequence length="665" mass="74420">MTVEDAKIRIDQLSEQVNYYNQKYYMEDKSEISDLEFDQLLAELDQLEKQFPQFADPNSPTQRVGGTITKKFDTITHKYRMLSLGNTYSEEDLRDFDQRVRKGLEGQEVEYICELKFDGVAISLTYENGSLVLGATRGDGTQGDNITANARTIRTLPLKLNAAVPEQFEVRGEVFMSIRDFENLNASLAEKDRFANPRNTTSGTLKMQDSSVVAKRRLDCYLYSVLGEDLPFETHAEALEAIKAWGFNVSQTWQKCSTIDEVLAFVAKWEEERKQLPLETDGIVIKVNSYAQQQELGFTAKSPRWAISYKYKAEAACTQLESVSYQVGRTGSITPVANLKPVSLAGTVVKRASLHNANEIERLDLHEGDWVFVEKGGEIIPKITGVALDKRQGANEVLKFIDHCPECGTELIRLEGEANHYCPNTMGCPPQIKGKVEHFIQRKAMNIDSLGERTIDQLYQKGLVTNVADLYDLTLEQALELEGFKEKSAENLVSGIAQSKAMAFPQVLFAIGIRYVGQTVAEKLADHFENMDNLRAASEEDLIAVPEIGERIAKSVIEYFGEPKNIDIVERLQAAGLKMQIEATAFEGNDRLGGKSFCLSGKFSTKKSVLEDLIKANGGKVMSSFSKKLDYLVSNAEKETSKTKKAREMGISILSEDQLQEMLEN</sequence>
<dbReference type="NCBIfam" id="TIGR00575">
    <property type="entry name" value="dnlj"/>
    <property type="match status" value="1"/>
</dbReference>
<keyword evidence="8 14" id="KW-0862">Zinc</keyword>
<keyword evidence="5 14" id="KW-0235">DNA replication</keyword>
<evidence type="ECO:0000256" key="7">
    <source>
        <dbReference type="ARBA" id="ARBA00022763"/>
    </source>
</evidence>